<name>A0AA46X2A7_9FIRM</name>
<reference evidence="2" key="1">
    <citation type="submission" date="2022-11" db="EMBL/GenBank/DDBJ databases">
        <title>Complete genome sequence of Veillonella rogosae KCOM 3468 isolated from human Subgingival dental plaque of Chronic peridontitis Lesion.</title>
        <authorList>
            <person name="Park S.-N."/>
            <person name="Lim Y.K."/>
            <person name="Kook J.-K."/>
        </authorList>
    </citation>
    <scope>NUCLEOTIDE SEQUENCE</scope>
    <source>
        <strain evidence="2">KCOM 3468</strain>
    </source>
</reference>
<dbReference type="Pfam" id="PF11694">
    <property type="entry name" value="DUF3290"/>
    <property type="match status" value="1"/>
</dbReference>
<dbReference type="InterPro" id="IPR021707">
    <property type="entry name" value="DUF3290"/>
</dbReference>
<dbReference type="EMBL" id="CP110418">
    <property type="protein sequence ID" value="UZG50533.1"/>
    <property type="molecule type" value="Genomic_DNA"/>
</dbReference>
<feature type="transmembrane region" description="Helical" evidence="1">
    <location>
        <begin position="20"/>
        <end position="38"/>
    </location>
</feature>
<keyword evidence="1" id="KW-1133">Transmembrane helix</keyword>
<accession>A0AA46X2A7</accession>
<dbReference type="KEGG" id="vrg:OKW85_07455"/>
<evidence type="ECO:0000256" key="1">
    <source>
        <dbReference type="SAM" id="Phobius"/>
    </source>
</evidence>
<protein>
    <submittedName>
        <fullName evidence="2">DUF3290 domain-containing protein</fullName>
    </submittedName>
</protein>
<gene>
    <name evidence="2" type="ORF">OKW85_07455</name>
</gene>
<organism evidence="2 3">
    <name type="scientific">Veillonella rogosae</name>
    <dbReference type="NCBI Taxonomy" id="423477"/>
    <lineage>
        <taxon>Bacteria</taxon>
        <taxon>Bacillati</taxon>
        <taxon>Bacillota</taxon>
        <taxon>Negativicutes</taxon>
        <taxon>Veillonellales</taxon>
        <taxon>Veillonellaceae</taxon>
        <taxon>Veillonella</taxon>
    </lineage>
</organism>
<evidence type="ECO:0000313" key="2">
    <source>
        <dbReference type="EMBL" id="UZG50533.1"/>
    </source>
</evidence>
<feature type="transmembrane region" description="Helical" evidence="1">
    <location>
        <begin position="50"/>
        <end position="66"/>
    </location>
</feature>
<dbReference type="RefSeq" id="WP_265137722.1">
    <property type="nucleotide sequence ID" value="NZ_CP110418.1"/>
</dbReference>
<proteinExistence type="predicted"/>
<keyword evidence="1" id="KW-0812">Transmembrane</keyword>
<dbReference type="Proteomes" id="UP001164244">
    <property type="component" value="Chromosome"/>
</dbReference>
<evidence type="ECO:0000313" key="3">
    <source>
        <dbReference type="Proteomes" id="UP001164244"/>
    </source>
</evidence>
<keyword evidence="1" id="KW-0472">Membrane</keyword>
<sequence length="153" mass="17539">MDFYTLAYVESQAVAGQTWGFIILVTVLLALLVLGVQVLRNGLTSRYRDLMVILSLIVVFFLGLEYQEYNRMKTYSEDSSRMAQFLHSFSTEQSVPSAQLAVNSLKIRNGMILKVNDIYYEVQFNPEFSTYTITRVYKVSSTDRIHDKADVLP</sequence>
<dbReference type="AlphaFoldDB" id="A0AA46X2A7"/>